<name>A0A6P1Q265_9GAMM</name>
<dbReference type="AlphaFoldDB" id="A0A6P1Q265"/>
<feature type="transmembrane region" description="Helical" evidence="1">
    <location>
        <begin position="7"/>
        <end position="27"/>
    </location>
</feature>
<evidence type="ECO:0000256" key="1">
    <source>
        <dbReference type="SAM" id="Phobius"/>
    </source>
</evidence>
<organism evidence="2 3">
    <name type="scientific">Mixta intestinalis</name>
    <dbReference type="NCBI Taxonomy" id="1615494"/>
    <lineage>
        <taxon>Bacteria</taxon>
        <taxon>Pseudomonadati</taxon>
        <taxon>Pseudomonadota</taxon>
        <taxon>Gammaproteobacteria</taxon>
        <taxon>Enterobacterales</taxon>
        <taxon>Erwiniaceae</taxon>
        <taxon>Mixta</taxon>
    </lineage>
</organism>
<keyword evidence="1" id="KW-0812">Transmembrane</keyword>
<feature type="transmembrane region" description="Helical" evidence="1">
    <location>
        <begin position="33"/>
        <end position="57"/>
    </location>
</feature>
<dbReference type="EMBL" id="CP028271">
    <property type="protein sequence ID" value="QHM73076.1"/>
    <property type="molecule type" value="Genomic_DNA"/>
</dbReference>
<keyword evidence="1" id="KW-1133">Transmembrane helix</keyword>
<gene>
    <name evidence="2" type="ORF">C7M51_03417</name>
</gene>
<evidence type="ECO:0000313" key="2">
    <source>
        <dbReference type="EMBL" id="QHM73076.1"/>
    </source>
</evidence>
<accession>A0A6P1Q265</accession>
<keyword evidence="3" id="KW-1185">Reference proteome</keyword>
<evidence type="ECO:0000313" key="3">
    <source>
        <dbReference type="Proteomes" id="UP000464053"/>
    </source>
</evidence>
<dbReference type="Proteomes" id="UP000464053">
    <property type="component" value="Chromosome"/>
</dbReference>
<proteinExistence type="predicted"/>
<sequence>MVRKTKIIYFILFLFLLTNMIFDVFLGKQLLKFHHLFLAGAICLAIAVQGMALTRLFKASFC</sequence>
<dbReference type="KEGG" id="mint:C7M51_03417"/>
<reference evidence="2 3" key="1">
    <citation type="submission" date="2018-03" db="EMBL/GenBank/DDBJ databases">
        <title>Pantoea intestinalis SRCM103226 isolated form the mealworm.</title>
        <authorList>
            <person name="Jeong D.-Y."/>
            <person name="Kim J.W."/>
        </authorList>
    </citation>
    <scope>NUCLEOTIDE SEQUENCE [LARGE SCALE GENOMIC DNA]</scope>
    <source>
        <strain evidence="2 3">SRCM103226</strain>
    </source>
</reference>
<protein>
    <submittedName>
        <fullName evidence="2">Uncharacterized protein</fullName>
    </submittedName>
</protein>
<keyword evidence="1" id="KW-0472">Membrane</keyword>